<name>A0A099KAR6_COLPS</name>
<dbReference type="PATRIC" id="fig|28229.4.peg.4013"/>
<reference evidence="2 3" key="1">
    <citation type="submission" date="2014-08" db="EMBL/GenBank/DDBJ databases">
        <title>Genomic and Phenotypic Diversity of Colwellia psychrerythraea strains from Disparate Marine Basins.</title>
        <authorList>
            <person name="Techtmann S.M."/>
            <person name="Stelling S.C."/>
            <person name="Utturkar S.M."/>
            <person name="Alshibli N."/>
            <person name="Harris A."/>
            <person name="Brown S.D."/>
            <person name="Hazen T.C."/>
        </authorList>
    </citation>
    <scope>NUCLEOTIDE SEQUENCE [LARGE SCALE GENOMIC DNA]</scope>
    <source>
        <strain evidence="2 3">ND2E</strain>
    </source>
</reference>
<keyword evidence="1" id="KW-0812">Transmembrane</keyword>
<dbReference type="Proteomes" id="UP000029843">
    <property type="component" value="Unassembled WGS sequence"/>
</dbReference>
<comment type="caution">
    <text evidence="2">The sequence shown here is derived from an EMBL/GenBank/DDBJ whole genome shotgun (WGS) entry which is preliminary data.</text>
</comment>
<dbReference type="EMBL" id="JQED01000055">
    <property type="protein sequence ID" value="KGJ87122.1"/>
    <property type="molecule type" value="Genomic_DNA"/>
</dbReference>
<dbReference type="Pfam" id="PF06796">
    <property type="entry name" value="NapE"/>
    <property type="match status" value="1"/>
</dbReference>
<evidence type="ECO:0000313" key="2">
    <source>
        <dbReference type="EMBL" id="KGJ87122.1"/>
    </source>
</evidence>
<proteinExistence type="predicted"/>
<accession>A0A099KAR6</accession>
<keyword evidence="1" id="KW-1133">Transmembrane helix</keyword>
<dbReference type="InterPro" id="IPR004448">
    <property type="entry name" value="Nitrate_reductase_NapE"/>
</dbReference>
<protein>
    <submittedName>
        <fullName evidence="2">Periplasmic nitrate reductase, NapE protein</fullName>
    </submittedName>
</protein>
<organism evidence="2 3">
    <name type="scientific">Colwellia psychrerythraea</name>
    <name type="common">Vibrio psychroerythus</name>
    <dbReference type="NCBI Taxonomy" id="28229"/>
    <lineage>
        <taxon>Bacteria</taxon>
        <taxon>Pseudomonadati</taxon>
        <taxon>Pseudomonadota</taxon>
        <taxon>Gammaproteobacteria</taxon>
        <taxon>Alteromonadales</taxon>
        <taxon>Colwelliaceae</taxon>
        <taxon>Colwellia</taxon>
    </lineage>
</organism>
<sequence length="54" mass="5923" precursor="true">MNQATSPEQQKKHERNTFIFLAVFLAPILSVIIVAGFGFAVWFSQLAFLGPPGS</sequence>
<dbReference type="InterPro" id="IPR010649">
    <property type="entry name" value="NapE_TorE"/>
</dbReference>
<dbReference type="AlphaFoldDB" id="A0A099KAR6"/>
<evidence type="ECO:0000313" key="3">
    <source>
        <dbReference type="Proteomes" id="UP000029843"/>
    </source>
</evidence>
<dbReference type="RefSeq" id="WP_033095571.1">
    <property type="nucleotide sequence ID" value="NZ_JQED01000055.1"/>
</dbReference>
<feature type="transmembrane region" description="Helical" evidence="1">
    <location>
        <begin position="18"/>
        <end position="43"/>
    </location>
</feature>
<gene>
    <name evidence="2" type="ORF">ND2E_0529</name>
</gene>
<evidence type="ECO:0000256" key="1">
    <source>
        <dbReference type="SAM" id="Phobius"/>
    </source>
</evidence>
<keyword evidence="1" id="KW-0472">Membrane</keyword>
<dbReference type="OrthoDB" id="7596241at2"/>
<dbReference type="NCBIfam" id="TIGR02973">
    <property type="entry name" value="nitrate_rd_NapE"/>
    <property type="match status" value="1"/>
</dbReference>